<dbReference type="PROSITE" id="PS51257">
    <property type="entry name" value="PROKAR_LIPOPROTEIN"/>
    <property type="match status" value="1"/>
</dbReference>
<keyword evidence="1" id="KW-0732">Signal</keyword>
<protein>
    <submittedName>
        <fullName evidence="2">DUF3035 domain-containing protein</fullName>
    </submittedName>
</protein>
<evidence type="ECO:0000313" key="3">
    <source>
        <dbReference type="Proteomes" id="UP000626026"/>
    </source>
</evidence>
<feature type="chain" id="PRO_5047327224" evidence="1">
    <location>
        <begin position="24"/>
        <end position="191"/>
    </location>
</feature>
<evidence type="ECO:0000256" key="1">
    <source>
        <dbReference type="SAM" id="SignalP"/>
    </source>
</evidence>
<gene>
    <name evidence="2" type="ORF">IBL26_09200</name>
</gene>
<keyword evidence="3" id="KW-1185">Reference proteome</keyword>
<dbReference type="RefSeq" id="WP_187784180.1">
    <property type="nucleotide sequence ID" value="NZ_JACTVA010000012.1"/>
</dbReference>
<reference evidence="2 3" key="1">
    <citation type="journal article" date="2013" name="Int. J. Syst. Evol. Microbiol.">
        <title>Roseomonas aerophila sp. nov., isolated from air.</title>
        <authorList>
            <person name="Kim S.J."/>
            <person name="Weon H.Y."/>
            <person name="Ahn J.H."/>
            <person name="Hong S.B."/>
            <person name="Seok S.J."/>
            <person name="Whang K.S."/>
            <person name="Kwon S.W."/>
        </authorList>
    </citation>
    <scope>NUCLEOTIDE SEQUENCE [LARGE SCALE GENOMIC DNA]</scope>
    <source>
        <strain evidence="2 3">NBRC 108923</strain>
    </source>
</reference>
<dbReference type="EMBL" id="JACTVA010000012">
    <property type="protein sequence ID" value="MBC9207008.1"/>
    <property type="molecule type" value="Genomic_DNA"/>
</dbReference>
<sequence length="191" mass="20091">MTQPNRIAARAAALSLLVLPLLAGCGQDTARNLGFTRDAPDEFSVVTRAPLSLPPQLGSDLPVPRPGAARPQELTGGAAGAAILAPASAYGVGVPSAPSAGESALVAQAGGAVPNTVRRQVDSESLRLEQPDRSLVDRLMFWRDAPPPGTVVDPQREAQRLRENAALGRDTEQGETAIIQRRRQGLFESIF</sequence>
<feature type="signal peptide" evidence="1">
    <location>
        <begin position="1"/>
        <end position="23"/>
    </location>
</feature>
<dbReference type="InterPro" id="IPR021395">
    <property type="entry name" value="DUF3035"/>
</dbReference>
<organism evidence="2 3">
    <name type="scientific">Teichococcus aerophilus</name>
    <dbReference type="NCBI Taxonomy" id="1224513"/>
    <lineage>
        <taxon>Bacteria</taxon>
        <taxon>Pseudomonadati</taxon>
        <taxon>Pseudomonadota</taxon>
        <taxon>Alphaproteobacteria</taxon>
        <taxon>Acetobacterales</taxon>
        <taxon>Roseomonadaceae</taxon>
        <taxon>Roseomonas</taxon>
    </lineage>
</organism>
<dbReference type="Proteomes" id="UP000626026">
    <property type="component" value="Unassembled WGS sequence"/>
</dbReference>
<name>A0ABR7RKR8_9PROT</name>
<evidence type="ECO:0000313" key="2">
    <source>
        <dbReference type="EMBL" id="MBC9207008.1"/>
    </source>
</evidence>
<dbReference type="Pfam" id="PF11233">
    <property type="entry name" value="DUF3035"/>
    <property type="match status" value="1"/>
</dbReference>
<accession>A0ABR7RKR8</accession>
<proteinExistence type="predicted"/>
<comment type="caution">
    <text evidence="2">The sequence shown here is derived from an EMBL/GenBank/DDBJ whole genome shotgun (WGS) entry which is preliminary data.</text>
</comment>